<dbReference type="Proteomes" id="UP001152561">
    <property type="component" value="Unassembled WGS sequence"/>
</dbReference>
<accession>A0A9Q1MNN0</accession>
<dbReference type="PANTHER" id="PTHR47983">
    <property type="entry name" value="PTO-INTERACTING PROTEIN 1-LIKE"/>
    <property type="match status" value="1"/>
</dbReference>
<gene>
    <name evidence="7" type="ORF">K7X08_027087</name>
</gene>
<feature type="domain" description="Protein kinase" evidence="6">
    <location>
        <begin position="1"/>
        <end position="101"/>
    </location>
</feature>
<dbReference type="OrthoDB" id="1301611at2759"/>
<evidence type="ECO:0000313" key="8">
    <source>
        <dbReference type="Proteomes" id="UP001152561"/>
    </source>
</evidence>
<dbReference type="EMBL" id="JAJAGQ010000006">
    <property type="protein sequence ID" value="KAJ8560897.1"/>
    <property type="molecule type" value="Genomic_DNA"/>
</dbReference>
<protein>
    <recommendedName>
        <fullName evidence="6">Protein kinase domain-containing protein</fullName>
    </recommendedName>
</protein>
<dbReference type="AlphaFoldDB" id="A0A9Q1MNN0"/>
<dbReference type="PANTHER" id="PTHR47983:SF7">
    <property type="entry name" value="PROTEIN KINASE SUPERFAMILY PROTEIN"/>
    <property type="match status" value="1"/>
</dbReference>
<dbReference type="SUPFAM" id="SSF56112">
    <property type="entry name" value="Protein kinase-like (PK-like)"/>
    <property type="match status" value="1"/>
</dbReference>
<dbReference type="GO" id="GO:0004672">
    <property type="term" value="F:protein kinase activity"/>
    <property type="evidence" value="ECO:0007669"/>
    <property type="project" value="InterPro"/>
</dbReference>
<keyword evidence="4" id="KW-0418">Kinase</keyword>
<dbReference type="InterPro" id="IPR000719">
    <property type="entry name" value="Prot_kinase_dom"/>
</dbReference>
<proteinExistence type="predicted"/>
<reference evidence="8" key="1">
    <citation type="journal article" date="2023" name="Proc. Natl. Acad. Sci. U.S.A.">
        <title>Genomic and structural basis for evolution of tropane alkaloid biosynthesis.</title>
        <authorList>
            <person name="Wanga Y.-J."/>
            <person name="Taina T."/>
            <person name="Yua J.-Y."/>
            <person name="Lia J."/>
            <person name="Xua B."/>
            <person name="Chenc J."/>
            <person name="D'Auriad J.C."/>
            <person name="Huanga J.-P."/>
            <person name="Huanga S.-X."/>
        </authorList>
    </citation>
    <scope>NUCLEOTIDE SEQUENCE [LARGE SCALE GENOMIC DNA]</scope>
    <source>
        <strain evidence="8">cv. KIB-2019</strain>
    </source>
</reference>
<evidence type="ECO:0000256" key="1">
    <source>
        <dbReference type="ARBA" id="ARBA00022553"/>
    </source>
</evidence>
<evidence type="ECO:0000256" key="4">
    <source>
        <dbReference type="ARBA" id="ARBA00022777"/>
    </source>
</evidence>
<keyword evidence="2" id="KW-0808">Transferase</keyword>
<evidence type="ECO:0000256" key="2">
    <source>
        <dbReference type="ARBA" id="ARBA00022679"/>
    </source>
</evidence>
<keyword evidence="1" id="KW-0597">Phosphoprotein</keyword>
<name>A0A9Q1MNN0_9SOLA</name>
<evidence type="ECO:0000259" key="6">
    <source>
        <dbReference type="PROSITE" id="PS50011"/>
    </source>
</evidence>
<sequence>MYGQCTIKSDVYRFGVVMLELLTGRKPFDSARPRSEQSLVRWETPQLHDIDALAKMVDPALKGLYPVKFISRFADVIALCVQSEPEFRPPMSEVVEALVRLVQRANMSKRTYSIDRNSRGETDTQDSQP</sequence>
<dbReference type="InterPro" id="IPR001245">
    <property type="entry name" value="Ser-Thr/Tyr_kinase_cat_dom"/>
</dbReference>
<organism evidence="7 8">
    <name type="scientific">Anisodus acutangulus</name>
    <dbReference type="NCBI Taxonomy" id="402998"/>
    <lineage>
        <taxon>Eukaryota</taxon>
        <taxon>Viridiplantae</taxon>
        <taxon>Streptophyta</taxon>
        <taxon>Embryophyta</taxon>
        <taxon>Tracheophyta</taxon>
        <taxon>Spermatophyta</taxon>
        <taxon>Magnoliopsida</taxon>
        <taxon>eudicotyledons</taxon>
        <taxon>Gunneridae</taxon>
        <taxon>Pentapetalae</taxon>
        <taxon>asterids</taxon>
        <taxon>lamiids</taxon>
        <taxon>Solanales</taxon>
        <taxon>Solanaceae</taxon>
        <taxon>Solanoideae</taxon>
        <taxon>Hyoscyameae</taxon>
        <taxon>Anisodus</taxon>
    </lineage>
</organism>
<keyword evidence="5" id="KW-0067">ATP-binding</keyword>
<keyword evidence="3" id="KW-0547">Nucleotide-binding</keyword>
<dbReference type="Gene3D" id="1.10.510.10">
    <property type="entry name" value="Transferase(Phosphotransferase) domain 1"/>
    <property type="match status" value="1"/>
</dbReference>
<dbReference type="PROSITE" id="PS50011">
    <property type="entry name" value="PROTEIN_KINASE_DOM"/>
    <property type="match status" value="1"/>
</dbReference>
<comment type="caution">
    <text evidence="7">The sequence shown here is derived from an EMBL/GenBank/DDBJ whole genome shotgun (WGS) entry which is preliminary data.</text>
</comment>
<evidence type="ECO:0000256" key="5">
    <source>
        <dbReference type="ARBA" id="ARBA00022840"/>
    </source>
</evidence>
<dbReference type="Pfam" id="PF07714">
    <property type="entry name" value="PK_Tyr_Ser-Thr"/>
    <property type="match status" value="1"/>
</dbReference>
<keyword evidence="8" id="KW-1185">Reference proteome</keyword>
<evidence type="ECO:0000313" key="7">
    <source>
        <dbReference type="EMBL" id="KAJ8560897.1"/>
    </source>
</evidence>
<dbReference type="InterPro" id="IPR052101">
    <property type="entry name" value="Plant_StressResp_Kinase"/>
</dbReference>
<dbReference type="InterPro" id="IPR011009">
    <property type="entry name" value="Kinase-like_dom_sf"/>
</dbReference>
<dbReference type="GO" id="GO:0005524">
    <property type="term" value="F:ATP binding"/>
    <property type="evidence" value="ECO:0007669"/>
    <property type="project" value="UniProtKB-KW"/>
</dbReference>
<evidence type="ECO:0000256" key="3">
    <source>
        <dbReference type="ARBA" id="ARBA00022741"/>
    </source>
</evidence>